<keyword evidence="5" id="KW-1133">Transmembrane helix</keyword>
<evidence type="ECO:0000256" key="5">
    <source>
        <dbReference type="SAM" id="Phobius"/>
    </source>
</evidence>
<dbReference type="FunFam" id="3.90.76.10:FF:000001">
    <property type="entry name" value="Oligopeptide ABC transporter substrate-binding protein"/>
    <property type="match status" value="1"/>
</dbReference>
<dbReference type="InterPro" id="IPR030678">
    <property type="entry name" value="Peptide/Ni-bd"/>
</dbReference>
<evidence type="ECO:0000256" key="2">
    <source>
        <dbReference type="ARBA" id="ARBA00005695"/>
    </source>
</evidence>
<feature type="domain" description="Solute-binding protein family 5" evidence="6">
    <location>
        <begin position="110"/>
        <end position="489"/>
    </location>
</feature>
<feature type="transmembrane region" description="Helical" evidence="5">
    <location>
        <begin position="28"/>
        <end position="45"/>
    </location>
</feature>
<dbReference type="GO" id="GO:0043190">
    <property type="term" value="C:ATP-binding cassette (ABC) transporter complex"/>
    <property type="evidence" value="ECO:0007669"/>
    <property type="project" value="InterPro"/>
</dbReference>
<evidence type="ECO:0000256" key="3">
    <source>
        <dbReference type="ARBA" id="ARBA00022448"/>
    </source>
</evidence>
<comment type="similarity">
    <text evidence="2">Belongs to the bacterial solute-binding protein 5 family.</text>
</comment>
<keyword evidence="3" id="KW-0813">Transport</keyword>
<keyword evidence="5" id="KW-0812">Transmembrane</keyword>
<dbReference type="Gene3D" id="3.10.105.10">
    <property type="entry name" value="Dipeptide-binding Protein, Domain 3"/>
    <property type="match status" value="1"/>
</dbReference>
<dbReference type="EMBL" id="SOCA01000006">
    <property type="protein sequence ID" value="TDU68003.1"/>
    <property type="molecule type" value="Genomic_DNA"/>
</dbReference>
<dbReference type="Gene3D" id="3.90.76.10">
    <property type="entry name" value="Dipeptide-binding Protein, Domain 1"/>
    <property type="match status" value="1"/>
</dbReference>
<dbReference type="CDD" id="cd08504">
    <property type="entry name" value="PBP2_OppA"/>
    <property type="match status" value="1"/>
</dbReference>
<keyword evidence="8" id="KW-1185">Reference proteome</keyword>
<name>A0A4V3FER9_9BACT</name>
<dbReference type="Proteomes" id="UP000295662">
    <property type="component" value="Unassembled WGS sequence"/>
</dbReference>
<evidence type="ECO:0000256" key="1">
    <source>
        <dbReference type="ARBA" id="ARBA00004196"/>
    </source>
</evidence>
<keyword evidence="5" id="KW-0472">Membrane</keyword>
<evidence type="ECO:0000313" key="8">
    <source>
        <dbReference type="Proteomes" id="UP000295662"/>
    </source>
</evidence>
<dbReference type="FunFam" id="3.10.105.10:FF:000001">
    <property type="entry name" value="Oligopeptide ABC transporter, oligopeptide-binding protein"/>
    <property type="match status" value="1"/>
</dbReference>
<dbReference type="AlphaFoldDB" id="A0A4V3FER9"/>
<comment type="subcellular location">
    <subcellularLocation>
        <location evidence="1">Cell envelope</location>
    </subcellularLocation>
</comment>
<gene>
    <name evidence="7" type="ORF">EI77_03120</name>
</gene>
<sequence>MHFRYSGEVWGIDKLGRVQHAGETMRAWITRALILTGLIGAVFAFHQSRNHRPTRITEATEKGILIIANGAEPETMDPQLATGVPEHHLFDALFEGLVATTPEDPDANGPGAATHWETQDFITWTFHLRKEGRWSDGTPLTAADFLFSFQRILTPALAGPYAPMLYPMLNAEEFNKGEVKDFTQVGAKALDDHTLQIILKGPAPYLPSMLKHYSWHPVPRHVIERFGKMTDRDTQWTRVGNLVGNGPFKLKEWRYTHSITVERNPLYWDAGIVKLNEIQFIPIVSDATEERAFRDGQIHATNTVPLSKLDYYREKEPEVFHIDPMLGTYFYRINVTKPPFNDKRVRKALTLAVDQETLIRNVLRGGQKPAVGFTPPGAGEGYETPGVLKYDPEEARRLLAEAGFPNGQGFPKFDILINTLESHRTIGEAIQEMWKKNLNIPVGVLNEEWNVYLKSQRTLDYQVCRAGWIGDYLDPYTFLSIWQTGDGNNNTGWSNARYDELMQASLREGESTRRMALLTEAELLLLDELPMIPLYWYVRAHLSRPEVKGLKSSLLEHRCYKAVYLEPQ</sequence>
<dbReference type="Pfam" id="PF00496">
    <property type="entry name" value="SBP_bac_5"/>
    <property type="match status" value="1"/>
</dbReference>
<reference evidence="7 8" key="1">
    <citation type="submission" date="2019-03" db="EMBL/GenBank/DDBJ databases">
        <title>Genomic Encyclopedia of Archaeal and Bacterial Type Strains, Phase II (KMG-II): from individual species to whole genera.</title>
        <authorList>
            <person name="Goeker M."/>
        </authorList>
    </citation>
    <scope>NUCLEOTIDE SEQUENCE [LARGE SCALE GENOMIC DNA]</scope>
    <source>
        <strain evidence="7 8">ATCC 25309</strain>
    </source>
</reference>
<evidence type="ECO:0000313" key="7">
    <source>
        <dbReference type="EMBL" id="TDU68003.1"/>
    </source>
</evidence>
<dbReference type="PIRSF" id="PIRSF002741">
    <property type="entry name" value="MppA"/>
    <property type="match status" value="1"/>
</dbReference>
<dbReference type="GO" id="GO:0015833">
    <property type="term" value="P:peptide transport"/>
    <property type="evidence" value="ECO:0007669"/>
    <property type="project" value="TreeGrafter"/>
</dbReference>
<protein>
    <submittedName>
        <fullName evidence="7">Oligopeptide transport system substrate-binding protein</fullName>
    </submittedName>
</protein>
<keyword evidence="4" id="KW-0732">Signal</keyword>
<dbReference type="SUPFAM" id="SSF53850">
    <property type="entry name" value="Periplasmic binding protein-like II"/>
    <property type="match status" value="1"/>
</dbReference>
<dbReference type="InterPro" id="IPR039424">
    <property type="entry name" value="SBP_5"/>
</dbReference>
<dbReference type="PANTHER" id="PTHR30290">
    <property type="entry name" value="PERIPLASMIC BINDING COMPONENT OF ABC TRANSPORTER"/>
    <property type="match status" value="1"/>
</dbReference>
<evidence type="ECO:0000259" key="6">
    <source>
        <dbReference type="Pfam" id="PF00496"/>
    </source>
</evidence>
<dbReference type="Gene3D" id="3.40.190.10">
    <property type="entry name" value="Periplasmic binding protein-like II"/>
    <property type="match status" value="1"/>
</dbReference>
<evidence type="ECO:0000256" key="4">
    <source>
        <dbReference type="ARBA" id="ARBA00022729"/>
    </source>
</evidence>
<dbReference type="OrthoDB" id="137511at2"/>
<comment type="caution">
    <text evidence="7">The sequence shown here is derived from an EMBL/GenBank/DDBJ whole genome shotgun (WGS) entry which is preliminary data.</text>
</comment>
<dbReference type="GO" id="GO:1904680">
    <property type="term" value="F:peptide transmembrane transporter activity"/>
    <property type="evidence" value="ECO:0007669"/>
    <property type="project" value="TreeGrafter"/>
</dbReference>
<dbReference type="GO" id="GO:0030288">
    <property type="term" value="C:outer membrane-bounded periplasmic space"/>
    <property type="evidence" value="ECO:0007669"/>
    <property type="project" value="UniProtKB-ARBA"/>
</dbReference>
<proteinExistence type="inferred from homology"/>
<organism evidence="7 8">
    <name type="scientific">Prosthecobacter fusiformis</name>
    <dbReference type="NCBI Taxonomy" id="48464"/>
    <lineage>
        <taxon>Bacteria</taxon>
        <taxon>Pseudomonadati</taxon>
        <taxon>Verrucomicrobiota</taxon>
        <taxon>Verrucomicrobiia</taxon>
        <taxon>Verrucomicrobiales</taxon>
        <taxon>Verrucomicrobiaceae</taxon>
        <taxon>Prosthecobacter</taxon>
    </lineage>
</organism>
<accession>A0A4V3FER9</accession>
<dbReference type="InterPro" id="IPR000914">
    <property type="entry name" value="SBP_5_dom"/>
</dbReference>
<dbReference type="PANTHER" id="PTHR30290:SF10">
    <property type="entry name" value="PERIPLASMIC OLIGOPEPTIDE-BINDING PROTEIN-RELATED"/>
    <property type="match status" value="1"/>
</dbReference>